<evidence type="ECO:0000313" key="8">
    <source>
        <dbReference type="Proteomes" id="UP001145021"/>
    </source>
</evidence>
<dbReference type="InterPro" id="IPR029058">
    <property type="entry name" value="AB_hydrolase_fold"/>
</dbReference>
<gene>
    <name evidence="7" type="ORF">LPJ64_005656</name>
</gene>
<dbReference type="Pfam" id="PF08238">
    <property type="entry name" value="Sel1"/>
    <property type="match status" value="4"/>
</dbReference>
<evidence type="ECO:0000256" key="6">
    <source>
        <dbReference type="SAM" id="Phobius"/>
    </source>
</evidence>
<dbReference type="PANTHER" id="PTHR11010:SF38">
    <property type="entry name" value="LYSOSOMAL PRO-X CARBOXYPEPTIDASE"/>
    <property type="match status" value="1"/>
</dbReference>
<evidence type="ECO:0000256" key="4">
    <source>
        <dbReference type="ARBA" id="ARBA00022801"/>
    </source>
</evidence>
<feature type="non-terminal residue" evidence="7">
    <location>
        <position position="1"/>
    </location>
</feature>
<dbReference type="Pfam" id="PF05577">
    <property type="entry name" value="Peptidase_S28"/>
    <property type="match status" value="1"/>
</dbReference>
<keyword evidence="8" id="KW-1185">Reference proteome</keyword>
<dbReference type="GO" id="GO:0008239">
    <property type="term" value="F:dipeptidyl-peptidase activity"/>
    <property type="evidence" value="ECO:0007669"/>
    <property type="project" value="TreeGrafter"/>
</dbReference>
<dbReference type="AlphaFoldDB" id="A0A9W7XG14"/>
<dbReference type="Gene3D" id="1.25.40.10">
    <property type="entry name" value="Tetratricopeptide repeat domain"/>
    <property type="match status" value="1"/>
</dbReference>
<dbReference type="GO" id="GO:0006508">
    <property type="term" value="P:proteolysis"/>
    <property type="evidence" value="ECO:0007669"/>
    <property type="project" value="UniProtKB-KW"/>
</dbReference>
<dbReference type="Gene3D" id="1.20.120.980">
    <property type="entry name" value="Serine carboxypeptidase S28, SKS domain"/>
    <property type="match status" value="1"/>
</dbReference>
<feature type="transmembrane region" description="Helical" evidence="6">
    <location>
        <begin position="895"/>
        <end position="917"/>
    </location>
</feature>
<dbReference type="Gene3D" id="3.40.50.1820">
    <property type="entry name" value="alpha/beta hydrolase"/>
    <property type="match status" value="1"/>
</dbReference>
<dbReference type="InterPro" id="IPR042269">
    <property type="entry name" value="Ser_carbopepase_S28_SKS"/>
</dbReference>
<keyword evidence="6" id="KW-0812">Transmembrane</keyword>
<evidence type="ECO:0000313" key="7">
    <source>
        <dbReference type="EMBL" id="KAJ1642496.1"/>
    </source>
</evidence>
<dbReference type="InterPro" id="IPR011990">
    <property type="entry name" value="TPR-like_helical_dom_sf"/>
</dbReference>
<dbReference type="SUPFAM" id="SSF81901">
    <property type="entry name" value="HCP-like"/>
    <property type="match status" value="2"/>
</dbReference>
<accession>A0A9W7XG14</accession>
<evidence type="ECO:0000256" key="5">
    <source>
        <dbReference type="ARBA" id="ARBA00023180"/>
    </source>
</evidence>
<name>A0A9W7XG14_9FUNG</name>
<reference evidence="7" key="1">
    <citation type="submission" date="2022-07" db="EMBL/GenBank/DDBJ databases">
        <title>Phylogenomic reconstructions and comparative analyses of Kickxellomycotina fungi.</title>
        <authorList>
            <person name="Reynolds N.K."/>
            <person name="Stajich J.E."/>
            <person name="Barry K."/>
            <person name="Grigoriev I.V."/>
            <person name="Crous P."/>
            <person name="Smith M.E."/>
        </authorList>
    </citation>
    <scope>NUCLEOTIDE SEQUENCE</scope>
    <source>
        <strain evidence="7">NBRC 105413</strain>
    </source>
</reference>
<keyword evidence="5" id="KW-0325">Glycoprotein</keyword>
<comment type="caution">
    <text evidence="7">The sequence shown here is derived from an EMBL/GenBank/DDBJ whole genome shotgun (WGS) entry which is preliminary data.</text>
</comment>
<dbReference type="GO" id="GO:0070008">
    <property type="term" value="F:serine-type exopeptidase activity"/>
    <property type="evidence" value="ECO:0007669"/>
    <property type="project" value="InterPro"/>
</dbReference>
<evidence type="ECO:0000256" key="1">
    <source>
        <dbReference type="ARBA" id="ARBA00011079"/>
    </source>
</evidence>
<dbReference type="Proteomes" id="UP001145021">
    <property type="component" value="Unassembled WGS sequence"/>
</dbReference>
<dbReference type="SMART" id="SM00671">
    <property type="entry name" value="SEL1"/>
    <property type="match status" value="4"/>
</dbReference>
<keyword evidence="4" id="KW-0378">Hydrolase</keyword>
<keyword evidence="6" id="KW-1133">Transmembrane helix</keyword>
<dbReference type="SUPFAM" id="SSF53474">
    <property type="entry name" value="alpha/beta-Hydrolases"/>
    <property type="match status" value="1"/>
</dbReference>
<sequence>KRLVHVPAGNQISEPVDSKEDSGLIKIERQPFPRLPITNSGVSALLPRSQVLKKVFATETYTITQAKLMELAVEFARINSSSAEVTEAMEKWRQKVLDAFGGQLREITRVAGMLLKLCENKALAFALYKVAGEEGYRNAAHYYAMMLGTQSVSVKGAQAQSHKIIKQLAKGGHAPSQMVLADVLLAKNNDHLAREAIGLLESAASSGMSRAVYKLGDVYRKGLGGITKDYEKAMYWYGRAAEMDIGEAWFAMGNMYSEGVDGQPDFTKALGCFEKAALRDIAEAQYNVGVYYLEGRGVKKNANLAVEYWLMAAAKRFPVAALNLGKLFAEGKEVERNYRRARDMLSIAIECSDPQKIIERSARDVLRKVEQEQEGSGRGCQDEAMKLAFNIFNVRLHVPYAACVLLLPFILGSVTERVFVQQLDHFAAPNRSSLTFPQRYLVADTYYRQGGPVILYGVGERAIDEADLTDGWVMEMAERTHGMAVLLEQRFYGQSRPAADALRETANVYGYLAVEQMMADIKNFIRRFPSDKSAATLFDGSDKEHEIAWILVGGSFAGSLVAWTKHRYPELGFFALASSSPMKLTDEYWQFDKVAAERLPCAQELSAAVQKIDRLLDNTNDRGVVQSMKKQFGLGANATDEMLAAELSLPTSWMMQQPVSQLANKEIGDFCKMLQKGSGGSDADAINALASISRAFSSEHRIQTPLSECPAANDDLAWLWQQCTELGLWQTAPPEHKEPAWFARRLRSRRLTPAYFASQCRRCFPESPMTAAVAAERKHEFRRFANDALAAYETPRASVDTVFTGGSLDPWKHTFVVAGGLAVEITGASHAEDLMRCSNGGASEDVCRAQRVISQAIERWIKEKKETRALSLQNKPLRNAIGWLAAATSSGVGRWAGLLVLLMLEAVTAAGLLMLCWRAIKQN</sequence>
<dbReference type="InterPro" id="IPR008758">
    <property type="entry name" value="Peptidase_S28"/>
</dbReference>
<keyword evidence="2" id="KW-0645">Protease</keyword>
<keyword evidence="3" id="KW-0732">Signal</keyword>
<dbReference type="PANTHER" id="PTHR11010">
    <property type="entry name" value="PROTEASE S28 PRO-X CARBOXYPEPTIDASE-RELATED"/>
    <property type="match status" value="1"/>
</dbReference>
<dbReference type="InterPro" id="IPR006597">
    <property type="entry name" value="Sel1-like"/>
</dbReference>
<evidence type="ECO:0000256" key="3">
    <source>
        <dbReference type="ARBA" id="ARBA00022729"/>
    </source>
</evidence>
<organism evidence="7 8">
    <name type="scientific">Coemansia asiatica</name>
    <dbReference type="NCBI Taxonomy" id="1052880"/>
    <lineage>
        <taxon>Eukaryota</taxon>
        <taxon>Fungi</taxon>
        <taxon>Fungi incertae sedis</taxon>
        <taxon>Zoopagomycota</taxon>
        <taxon>Kickxellomycotina</taxon>
        <taxon>Kickxellomycetes</taxon>
        <taxon>Kickxellales</taxon>
        <taxon>Kickxellaceae</taxon>
        <taxon>Coemansia</taxon>
    </lineage>
</organism>
<evidence type="ECO:0000256" key="2">
    <source>
        <dbReference type="ARBA" id="ARBA00022670"/>
    </source>
</evidence>
<keyword evidence="6" id="KW-0472">Membrane</keyword>
<proteinExistence type="inferred from homology"/>
<dbReference type="EMBL" id="JANBOH010000390">
    <property type="protein sequence ID" value="KAJ1642496.1"/>
    <property type="molecule type" value="Genomic_DNA"/>
</dbReference>
<comment type="similarity">
    <text evidence="1">Belongs to the peptidase S28 family.</text>
</comment>
<protein>
    <submittedName>
        <fullName evidence="7">Uncharacterized protein</fullName>
    </submittedName>
</protein>